<dbReference type="PROSITE" id="PS00678">
    <property type="entry name" value="WD_REPEATS_1"/>
    <property type="match status" value="3"/>
</dbReference>
<keyword evidence="5" id="KW-0687">Ribonucleoprotein</keyword>
<dbReference type="InterPro" id="IPR001680">
    <property type="entry name" value="WD40_rpt"/>
</dbReference>
<dbReference type="InterPro" id="IPR015943">
    <property type="entry name" value="WD40/YVTN_repeat-like_dom_sf"/>
</dbReference>
<dbReference type="PRINTS" id="PR00320">
    <property type="entry name" value="GPROTEINBRPT"/>
</dbReference>
<keyword evidence="2" id="KW-0677">Repeat</keyword>
<feature type="compositionally biased region" description="Acidic residues" evidence="4">
    <location>
        <begin position="436"/>
        <end position="450"/>
    </location>
</feature>
<organism evidence="5 6">
    <name type="scientific">Streblomastix strix</name>
    <dbReference type="NCBI Taxonomy" id="222440"/>
    <lineage>
        <taxon>Eukaryota</taxon>
        <taxon>Metamonada</taxon>
        <taxon>Preaxostyla</taxon>
        <taxon>Oxymonadida</taxon>
        <taxon>Streblomastigidae</taxon>
        <taxon>Streblomastix</taxon>
    </lineage>
</organism>
<feature type="repeat" description="WD" evidence="3">
    <location>
        <begin position="321"/>
        <end position="352"/>
    </location>
</feature>
<feature type="repeat" description="WD" evidence="3">
    <location>
        <begin position="251"/>
        <end position="277"/>
    </location>
</feature>
<feature type="compositionally biased region" description="Basic and acidic residues" evidence="4">
    <location>
        <begin position="421"/>
        <end position="435"/>
    </location>
</feature>
<dbReference type="OrthoDB" id="540662at2759"/>
<reference evidence="5 6" key="1">
    <citation type="submission" date="2019-03" db="EMBL/GenBank/DDBJ databases">
        <title>Single cell metagenomics reveals metabolic interactions within the superorganism composed of flagellate Streblomastix strix and complex community of Bacteroidetes bacteria on its surface.</title>
        <authorList>
            <person name="Treitli S.C."/>
            <person name="Kolisko M."/>
            <person name="Husnik F."/>
            <person name="Keeling P."/>
            <person name="Hampl V."/>
        </authorList>
    </citation>
    <scope>NUCLEOTIDE SEQUENCE [LARGE SCALE GENOMIC DNA]</scope>
    <source>
        <strain evidence="5">ST1C</strain>
    </source>
</reference>
<evidence type="ECO:0000313" key="6">
    <source>
        <dbReference type="Proteomes" id="UP000324800"/>
    </source>
</evidence>
<dbReference type="Gene3D" id="2.130.10.10">
    <property type="entry name" value="YVTN repeat-like/Quinoprotein amine dehydrogenase"/>
    <property type="match status" value="3"/>
</dbReference>
<dbReference type="GO" id="GO:0046540">
    <property type="term" value="C:U4/U6 x U5 tri-snRNP complex"/>
    <property type="evidence" value="ECO:0007669"/>
    <property type="project" value="TreeGrafter"/>
</dbReference>
<dbReference type="GO" id="GO:0000398">
    <property type="term" value="P:mRNA splicing, via spliceosome"/>
    <property type="evidence" value="ECO:0007669"/>
    <property type="project" value="TreeGrafter"/>
</dbReference>
<dbReference type="Pfam" id="PF00400">
    <property type="entry name" value="WD40"/>
    <property type="match status" value="6"/>
</dbReference>
<dbReference type="GO" id="GO:0017070">
    <property type="term" value="F:U6 snRNA binding"/>
    <property type="evidence" value="ECO:0007669"/>
    <property type="project" value="TreeGrafter"/>
</dbReference>
<dbReference type="PROSITE" id="PS50082">
    <property type="entry name" value="WD_REPEATS_2"/>
    <property type="match status" value="5"/>
</dbReference>
<name>A0A5J4X0H8_9EUKA</name>
<evidence type="ECO:0000313" key="5">
    <source>
        <dbReference type="EMBL" id="KAA6400868.1"/>
    </source>
</evidence>
<feature type="region of interest" description="Disordered" evidence="4">
    <location>
        <begin position="409"/>
        <end position="465"/>
    </location>
</feature>
<dbReference type="SUPFAM" id="SSF50978">
    <property type="entry name" value="WD40 repeat-like"/>
    <property type="match status" value="1"/>
</dbReference>
<dbReference type="PANTHER" id="PTHR19846:SF0">
    <property type="entry name" value="PRE-MRNA PROCESSING FACTOR 4"/>
    <property type="match status" value="1"/>
</dbReference>
<dbReference type="GO" id="GO:0030621">
    <property type="term" value="F:U4 snRNA binding"/>
    <property type="evidence" value="ECO:0007669"/>
    <property type="project" value="TreeGrafter"/>
</dbReference>
<keyword evidence="1 3" id="KW-0853">WD repeat</keyword>
<comment type="caution">
    <text evidence="5">The sequence shown here is derived from an EMBL/GenBank/DDBJ whole genome shotgun (WGS) entry which is preliminary data.</text>
</comment>
<dbReference type="PROSITE" id="PS50294">
    <property type="entry name" value="WD_REPEATS_REGION"/>
    <property type="match status" value="2"/>
</dbReference>
<dbReference type="InterPro" id="IPR019775">
    <property type="entry name" value="WD40_repeat_CS"/>
</dbReference>
<evidence type="ECO:0000256" key="4">
    <source>
        <dbReference type="SAM" id="MobiDB-lite"/>
    </source>
</evidence>
<dbReference type="AlphaFoldDB" id="A0A5J4X0H8"/>
<feature type="repeat" description="WD" evidence="3">
    <location>
        <begin position="278"/>
        <end position="320"/>
    </location>
</feature>
<dbReference type="PANTHER" id="PTHR19846">
    <property type="entry name" value="WD40 REPEAT PROTEIN"/>
    <property type="match status" value="1"/>
</dbReference>
<evidence type="ECO:0000256" key="2">
    <source>
        <dbReference type="ARBA" id="ARBA00022737"/>
    </source>
</evidence>
<dbReference type="InterPro" id="IPR020472">
    <property type="entry name" value="WD40_PAC1"/>
</dbReference>
<protein>
    <submittedName>
        <fullName evidence="5">Putative U4/U6 small nuclear ribonucleoprotein Prp4</fullName>
    </submittedName>
</protein>
<dbReference type="EMBL" id="SNRW01000486">
    <property type="protein sequence ID" value="KAA6400868.1"/>
    <property type="molecule type" value="Genomic_DNA"/>
</dbReference>
<accession>A0A5J4X0H8</accession>
<sequence length="465" mass="52841">MRIAKADSELEDQTFFEEIIKRSVPKYQKLKNFTSLASKAGDTRSLQGCRFSPDAQSSLLLTSSWSGNCKLWNIPSCQEIANSQSFCHAVSWHPLACIQQQVNELSFASAYANGRVGLFSLSRDTPLCLFQAHTQRIGAVEFHPHLHNLLFTCGYDYFWKMWDVEYSQKSQQSQSSSSQQEQSNTIKDPTYVIMQEGHDGCVHTMDLHTDGSILATGGLDSHIFLWDLRSGKRIAVFSGHQQIQPSPLTLNSHLLVSGGGDNAIRIWDLRVRRTIDTVLAHSALVSAVRHEPNFGDFLISVSHDRTIKIWNAHSFTCIKTLTTHGDIIFGADIGRNNRYIASCSNDRTWKLWGHQSEAFSEDFLKSASLINNINAKEDQFGYDDDEDDEEGIDKEDDKMKLNVLRRLKQENEAEKDIDEDEQKKNRLDQMKKDINSDDDSNASSEEEQEDDWNKTSSKSRMKKDK</sequence>
<feature type="repeat" description="WD" evidence="3">
    <location>
        <begin position="130"/>
        <end position="172"/>
    </location>
</feature>
<evidence type="ECO:0000256" key="3">
    <source>
        <dbReference type="PROSITE-ProRule" id="PRU00221"/>
    </source>
</evidence>
<dbReference type="InterPro" id="IPR036322">
    <property type="entry name" value="WD40_repeat_dom_sf"/>
</dbReference>
<feature type="repeat" description="WD" evidence="3">
    <location>
        <begin position="195"/>
        <end position="236"/>
    </location>
</feature>
<proteinExistence type="predicted"/>
<dbReference type="Proteomes" id="UP000324800">
    <property type="component" value="Unassembled WGS sequence"/>
</dbReference>
<gene>
    <name evidence="5" type="ORF">EZS28_003600</name>
</gene>
<dbReference type="CDD" id="cd00200">
    <property type="entry name" value="WD40"/>
    <property type="match status" value="1"/>
</dbReference>
<dbReference type="SMART" id="SM00320">
    <property type="entry name" value="WD40"/>
    <property type="match status" value="6"/>
</dbReference>
<evidence type="ECO:0000256" key="1">
    <source>
        <dbReference type="ARBA" id="ARBA00022574"/>
    </source>
</evidence>